<dbReference type="SUPFAM" id="SSF103481">
    <property type="entry name" value="Multidrug resistance efflux transporter EmrE"/>
    <property type="match status" value="2"/>
</dbReference>
<keyword evidence="2" id="KW-1133">Transmembrane helix</keyword>
<evidence type="ECO:0000313" key="4">
    <source>
        <dbReference type="EMBL" id="KLU65121.1"/>
    </source>
</evidence>
<keyword evidence="2" id="KW-0812">Transmembrane</keyword>
<organism evidence="4 5">
    <name type="scientific">Desulfosporosinus acididurans</name>
    <dbReference type="NCBI Taxonomy" id="476652"/>
    <lineage>
        <taxon>Bacteria</taxon>
        <taxon>Bacillati</taxon>
        <taxon>Bacillota</taxon>
        <taxon>Clostridia</taxon>
        <taxon>Eubacteriales</taxon>
        <taxon>Desulfitobacteriaceae</taxon>
        <taxon>Desulfosporosinus</taxon>
    </lineage>
</organism>
<dbReference type="PATRIC" id="fig|476652.3.peg.3247"/>
<dbReference type="PROSITE" id="PS51257">
    <property type="entry name" value="PROKAR_LIPOPROTEIN"/>
    <property type="match status" value="1"/>
</dbReference>
<feature type="domain" description="EamA" evidence="3">
    <location>
        <begin position="157"/>
        <end position="291"/>
    </location>
</feature>
<feature type="transmembrane region" description="Helical" evidence="2">
    <location>
        <begin position="100"/>
        <end position="119"/>
    </location>
</feature>
<feature type="transmembrane region" description="Helical" evidence="2">
    <location>
        <begin position="12"/>
        <end position="33"/>
    </location>
</feature>
<keyword evidence="2" id="KW-0472">Membrane</keyword>
<comment type="caution">
    <text evidence="4">The sequence shown here is derived from an EMBL/GenBank/DDBJ whole genome shotgun (WGS) entry which is preliminary data.</text>
</comment>
<gene>
    <name evidence="4" type="ORF">DEAC_c30880</name>
</gene>
<accession>A0A0J1IK68</accession>
<dbReference type="RefSeq" id="WP_047810897.1">
    <property type="nucleotide sequence ID" value="NZ_LDZY01000010.1"/>
</dbReference>
<dbReference type="Pfam" id="PF00892">
    <property type="entry name" value="EamA"/>
    <property type="match status" value="2"/>
</dbReference>
<sequence>MQKVRMQRWQGVGAVLTAGTGYACMSILLKGAYSLGLGPIQVIALQSWVASILLFSYTVLFKREIFKISGRMFGWLLLQGVVGTMGTSLLYAYALIFLPVSVAILLLYLYPALVLAARVFLWHKRIGHKELAALFLTLGGTTLASGIFSGVSGVAWAGILLGLAAAIGYAVFNLVGEVVLAEVSPLAAMCFSQWVCAVSLLIVSKGEIMSIPWQNVHIWETGLLLATIASIIPFYMTLLGIERLGSDQAAILSTFELPMTFVLAAIFLKEFPTMIQWIGGGFVLAGILLLNWRSKKNEETSNKERSNLYDGRA</sequence>
<feature type="transmembrane region" description="Helical" evidence="2">
    <location>
        <begin position="250"/>
        <end position="268"/>
    </location>
</feature>
<dbReference type="InterPro" id="IPR037185">
    <property type="entry name" value="EmrE-like"/>
</dbReference>
<evidence type="ECO:0000313" key="5">
    <source>
        <dbReference type="Proteomes" id="UP000036356"/>
    </source>
</evidence>
<name>A0A0J1IK68_9FIRM</name>
<feature type="transmembrane region" description="Helical" evidence="2">
    <location>
        <begin position="72"/>
        <end position="94"/>
    </location>
</feature>
<dbReference type="AlphaFoldDB" id="A0A0J1IK68"/>
<feature type="domain" description="EamA" evidence="3">
    <location>
        <begin position="11"/>
        <end position="145"/>
    </location>
</feature>
<feature type="transmembrane region" description="Helical" evidence="2">
    <location>
        <begin position="39"/>
        <end position="60"/>
    </location>
</feature>
<dbReference type="InterPro" id="IPR000620">
    <property type="entry name" value="EamA_dom"/>
</dbReference>
<feature type="transmembrane region" description="Helical" evidence="2">
    <location>
        <begin position="216"/>
        <end position="238"/>
    </location>
</feature>
<evidence type="ECO:0000256" key="1">
    <source>
        <dbReference type="ARBA" id="ARBA00007362"/>
    </source>
</evidence>
<feature type="transmembrane region" description="Helical" evidence="2">
    <location>
        <begin position="131"/>
        <end position="148"/>
    </location>
</feature>
<dbReference type="Proteomes" id="UP000036356">
    <property type="component" value="Unassembled WGS sequence"/>
</dbReference>
<comment type="similarity">
    <text evidence="1">Belongs to the EamA transporter family.</text>
</comment>
<reference evidence="4 5" key="1">
    <citation type="submission" date="2015-06" db="EMBL/GenBank/DDBJ databases">
        <title>Draft genome of the moderately acidophilic sulfate reducer Candidatus Desulfosporosinus acididurans strain M1.</title>
        <authorList>
            <person name="Poehlein A."/>
            <person name="Petzsch P."/>
            <person name="Johnson B.D."/>
            <person name="Schloemann M."/>
            <person name="Daniel R."/>
            <person name="Muehling M."/>
        </authorList>
    </citation>
    <scope>NUCLEOTIDE SEQUENCE [LARGE SCALE GENOMIC DNA]</scope>
    <source>
        <strain evidence="4 5">M1</strain>
    </source>
</reference>
<evidence type="ECO:0000256" key="2">
    <source>
        <dbReference type="SAM" id="Phobius"/>
    </source>
</evidence>
<dbReference type="EMBL" id="LDZY01000010">
    <property type="protein sequence ID" value="KLU65121.1"/>
    <property type="molecule type" value="Genomic_DNA"/>
</dbReference>
<dbReference type="Gene3D" id="1.10.3730.20">
    <property type="match status" value="1"/>
</dbReference>
<dbReference type="STRING" id="476652.DEAC_c30880"/>
<keyword evidence="5" id="KW-1185">Reference proteome</keyword>
<feature type="transmembrane region" description="Helical" evidence="2">
    <location>
        <begin position="274"/>
        <end position="292"/>
    </location>
</feature>
<feature type="transmembrane region" description="Helical" evidence="2">
    <location>
        <begin position="154"/>
        <end position="174"/>
    </location>
</feature>
<dbReference type="PANTHER" id="PTHR22911:SF137">
    <property type="entry name" value="SOLUTE CARRIER FAMILY 35 MEMBER G2-RELATED"/>
    <property type="match status" value="1"/>
</dbReference>
<feature type="transmembrane region" description="Helical" evidence="2">
    <location>
        <begin position="186"/>
        <end position="204"/>
    </location>
</feature>
<proteinExistence type="inferred from homology"/>
<dbReference type="PANTHER" id="PTHR22911">
    <property type="entry name" value="ACYL-MALONYL CONDENSING ENZYME-RELATED"/>
    <property type="match status" value="1"/>
</dbReference>
<evidence type="ECO:0000259" key="3">
    <source>
        <dbReference type="Pfam" id="PF00892"/>
    </source>
</evidence>
<dbReference type="GO" id="GO:0016020">
    <property type="term" value="C:membrane"/>
    <property type="evidence" value="ECO:0007669"/>
    <property type="project" value="InterPro"/>
</dbReference>
<protein>
    <submittedName>
        <fullName evidence="4">EamA-like transporter family protein</fullName>
    </submittedName>
</protein>